<name>A0A0F9CZT7_9ZZZZ</name>
<protein>
    <submittedName>
        <fullName evidence="1">Uncharacterized protein</fullName>
    </submittedName>
</protein>
<reference evidence="1" key="1">
    <citation type="journal article" date="2015" name="Nature">
        <title>Complex archaea that bridge the gap between prokaryotes and eukaryotes.</title>
        <authorList>
            <person name="Spang A."/>
            <person name="Saw J.H."/>
            <person name="Jorgensen S.L."/>
            <person name="Zaremba-Niedzwiedzka K."/>
            <person name="Martijn J."/>
            <person name="Lind A.E."/>
            <person name="van Eijk R."/>
            <person name="Schleper C."/>
            <person name="Guy L."/>
            <person name="Ettema T.J."/>
        </authorList>
    </citation>
    <scope>NUCLEOTIDE SEQUENCE</scope>
</reference>
<sequence length="71" mass="8139">MTITKITDAYVRYYSDNEETKVYVEWESDAGTSGRTEGKLWPCEHTPLSAHMTALFARANREGIPIRGETW</sequence>
<gene>
    <name evidence="1" type="ORF">LCGC14_2340140</name>
</gene>
<dbReference type="AlphaFoldDB" id="A0A0F9CZT7"/>
<accession>A0A0F9CZT7</accession>
<organism evidence="1">
    <name type="scientific">marine sediment metagenome</name>
    <dbReference type="NCBI Taxonomy" id="412755"/>
    <lineage>
        <taxon>unclassified sequences</taxon>
        <taxon>metagenomes</taxon>
        <taxon>ecological metagenomes</taxon>
    </lineage>
</organism>
<comment type="caution">
    <text evidence="1">The sequence shown here is derived from an EMBL/GenBank/DDBJ whole genome shotgun (WGS) entry which is preliminary data.</text>
</comment>
<evidence type="ECO:0000313" key="1">
    <source>
        <dbReference type="EMBL" id="KKL46981.1"/>
    </source>
</evidence>
<proteinExistence type="predicted"/>
<dbReference type="EMBL" id="LAZR01033837">
    <property type="protein sequence ID" value="KKL46981.1"/>
    <property type="molecule type" value="Genomic_DNA"/>
</dbReference>